<evidence type="ECO:0000313" key="4">
    <source>
        <dbReference type="EMBL" id="KAK8085407.1"/>
    </source>
</evidence>
<comment type="caution">
    <text evidence="4">The sequence shown here is derived from an EMBL/GenBank/DDBJ whole genome shotgun (WGS) entry which is preliminary data.</text>
</comment>
<dbReference type="PANTHER" id="PTHR43115:SF4">
    <property type="entry name" value="DEHYDROGENASE_REDUCTASE SDR FAMILY MEMBER 11"/>
    <property type="match status" value="1"/>
</dbReference>
<proteinExistence type="inferred from homology"/>
<comment type="similarity">
    <text evidence="1 3">Belongs to the short-chain dehydrogenases/reductases (SDR) family.</text>
</comment>
<evidence type="ECO:0000256" key="1">
    <source>
        <dbReference type="ARBA" id="ARBA00006484"/>
    </source>
</evidence>
<dbReference type="PANTHER" id="PTHR43115">
    <property type="entry name" value="DEHYDROGENASE/REDUCTASE SDR FAMILY MEMBER 11"/>
    <property type="match status" value="1"/>
</dbReference>
<dbReference type="InterPro" id="IPR036291">
    <property type="entry name" value="NAD(P)-bd_dom_sf"/>
</dbReference>
<gene>
    <name evidence="4" type="ORF">PG997_006678</name>
</gene>
<dbReference type="EMBL" id="JAQQWN010000005">
    <property type="protein sequence ID" value="KAK8085407.1"/>
    <property type="molecule type" value="Genomic_DNA"/>
</dbReference>
<keyword evidence="2" id="KW-0560">Oxidoreductase</keyword>
<evidence type="ECO:0008006" key="6">
    <source>
        <dbReference type="Google" id="ProtNLM"/>
    </source>
</evidence>
<accession>A0ABR1WPK6</accession>
<dbReference type="PRINTS" id="PR00081">
    <property type="entry name" value="GDHRDH"/>
</dbReference>
<dbReference type="Proteomes" id="UP001433268">
    <property type="component" value="Unassembled WGS sequence"/>
</dbReference>
<dbReference type="InterPro" id="IPR002347">
    <property type="entry name" value="SDR_fam"/>
</dbReference>
<reference evidence="4 5" key="1">
    <citation type="submission" date="2023-01" db="EMBL/GenBank/DDBJ databases">
        <title>Analysis of 21 Apiospora genomes using comparative genomics revels a genus with tremendous synthesis potential of carbohydrate active enzymes and secondary metabolites.</title>
        <authorList>
            <person name="Sorensen T."/>
        </authorList>
    </citation>
    <scope>NUCLEOTIDE SEQUENCE [LARGE SCALE GENOMIC DNA]</scope>
    <source>
        <strain evidence="4 5">CBS 114990</strain>
    </source>
</reference>
<dbReference type="RefSeq" id="XP_066669916.1">
    <property type="nucleotide sequence ID" value="XM_066810993.1"/>
</dbReference>
<organism evidence="4 5">
    <name type="scientific">Apiospora hydei</name>
    <dbReference type="NCBI Taxonomy" id="1337664"/>
    <lineage>
        <taxon>Eukaryota</taxon>
        <taxon>Fungi</taxon>
        <taxon>Dikarya</taxon>
        <taxon>Ascomycota</taxon>
        <taxon>Pezizomycotina</taxon>
        <taxon>Sordariomycetes</taxon>
        <taxon>Xylariomycetidae</taxon>
        <taxon>Amphisphaeriales</taxon>
        <taxon>Apiosporaceae</taxon>
        <taxon>Apiospora</taxon>
    </lineage>
</organism>
<dbReference type="Pfam" id="PF00106">
    <property type="entry name" value="adh_short"/>
    <property type="match status" value="1"/>
</dbReference>
<name>A0ABR1WPK6_9PEZI</name>
<protein>
    <recommendedName>
        <fullName evidence="6">NAD(P)-binding protein</fullName>
    </recommendedName>
</protein>
<dbReference type="GeneID" id="92044053"/>
<sequence length="328" mass="34930">MDYSDPDAFTLPYQLTKQVRRDVYPLLEPTQPELSAKGKTVLITGVSGGIGKVIAESWAIAGASGIVITGRKVDVLESIAAHIQTLAPPGSGTKILAHAADITDATSVAALFAAAASSVGKLDVLINSAGSLALGPVGAADPAKFFADFQVNVLGTYLVTHHFLAQADGTGTVISLNTMAIAHVFPGMAGYTASKLALTRVMDNLHAEQASVRVFMLVPGIVRTEMTVEALEPYAKDSAWLSGGWTLFLATPRAEWMRGGIVSVNCEYRPPSLPSAPKPRGVLFLTWERRRTGDIEEMEAHKDQIVRDNLLGRAFLNAKLGKDGHPWT</sequence>
<dbReference type="Gene3D" id="3.40.50.720">
    <property type="entry name" value="NAD(P)-binding Rossmann-like Domain"/>
    <property type="match status" value="1"/>
</dbReference>
<evidence type="ECO:0000256" key="2">
    <source>
        <dbReference type="ARBA" id="ARBA00023002"/>
    </source>
</evidence>
<dbReference type="PRINTS" id="PR00080">
    <property type="entry name" value="SDRFAMILY"/>
</dbReference>
<evidence type="ECO:0000313" key="5">
    <source>
        <dbReference type="Proteomes" id="UP001433268"/>
    </source>
</evidence>
<evidence type="ECO:0000256" key="3">
    <source>
        <dbReference type="RuleBase" id="RU000363"/>
    </source>
</evidence>
<dbReference type="CDD" id="cd05233">
    <property type="entry name" value="SDR_c"/>
    <property type="match status" value="1"/>
</dbReference>
<keyword evidence="5" id="KW-1185">Reference proteome</keyword>
<dbReference type="SUPFAM" id="SSF51735">
    <property type="entry name" value="NAD(P)-binding Rossmann-fold domains"/>
    <property type="match status" value="1"/>
</dbReference>